<dbReference type="EMBL" id="JANPWB010000009">
    <property type="protein sequence ID" value="KAJ1148344.1"/>
    <property type="molecule type" value="Genomic_DNA"/>
</dbReference>
<name>A0AAV7R7U5_PLEWA</name>
<evidence type="ECO:0000313" key="3">
    <source>
        <dbReference type="Proteomes" id="UP001066276"/>
    </source>
</evidence>
<sequence length="85" mass="9632">MPNADPRYTVSEVFDPSMESLETAQWIPEEPGTGRGQMEQEGREGAQMKGEWAGVRGGQRTSKGAQATEEYRWVEYSEYSKRAKK</sequence>
<evidence type="ECO:0000313" key="2">
    <source>
        <dbReference type="EMBL" id="KAJ1148344.1"/>
    </source>
</evidence>
<proteinExistence type="predicted"/>
<protein>
    <submittedName>
        <fullName evidence="2">Uncharacterized protein</fullName>
    </submittedName>
</protein>
<reference evidence="2" key="1">
    <citation type="journal article" date="2022" name="bioRxiv">
        <title>Sequencing and chromosome-scale assembly of the giantPleurodeles waltlgenome.</title>
        <authorList>
            <person name="Brown T."/>
            <person name="Elewa A."/>
            <person name="Iarovenko S."/>
            <person name="Subramanian E."/>
            <person name="Araus A.J."/>
            <person name="Petzold A."/>
            <person name="Susuki M."/>
            <person name="Suzuki K.-i.T."/>
            <person name="Hayashi T."/>
            <person name="Toyoda A."/>
            <person name="Oliveira C."/>
            <person name="Osipova E."/>
            <person name="Leigh N.D."/>
            <person name="Simon A."/>
            <person name="Yun M.H."/>
        </authorList>
    </citation>
    <scope>NUCLEOTIDE SEQUENCE</scope>
    <source>
        <strain evidence="2">20211129_DDA</strain>
        <tissue evidence="2">Liver</tissue>
    </source>
</reference>
<dbReference type="AlphaFoldDB" id="A0AAV7R7U5"/>
<accession>A0AAV7R7U5</accession>
<evidence type="ECO:0000256" key="1">
    <source>
        <dbReference type="SAM" id="MobiDB-lite"/>
    </source>
</evidence>
<gene>
    <name evidence="2" type="ORF">NDU88_001181</name>
</gene>
<keyword evidence="3" id="KW-1185">Reference proteome</keyword>
<dbReference type="Proteomes" id="UP001066276">
    <property type="component" value="Chromosome 5"/>
</dbReference>
<organism evidence="2 3">
    <name type="scientific">Pleurodeles waltl</name>
    <name type="common">Iberian ribbed newt</name>
    <dbReference type="NCBI Taxonomy" id="8319"/>
    <lineage>
        <taxon>Eukaryota</taxon>
        <taxon>Metazoa</taxon>
        <taxon>Chordata</taxon>
        <taxon>Craniata</taxon>
        <taxon>Vertebrata</taxon>
        <taxon>Euteleostomi</taxon>
        <taxon>Amphibia</taxon>
        <taxon>Batrachia</taxon>
        <taxon>Caudata</taxon>
        <taxon>Salamandroidea</taxon>
        <taxon>Salamandridae</taxon>
        <taxon>Pleurodelinae</taxon>
        <taxon>Pleurodeles</taxon>
    </lineage>
</organism>
<feature type="region of interest" description="Disordered" evidence="1">
    <location>
        <begin position="20"/>
        <end position="67"/>
    </location>
</feature>
<comment type="caution">
    <text evidence="2">The sequence shown here is derived from an EMBL/GenBank/DDBJ whole genome shotgun (WGS) entry which is preliminary data.</text>
</comment>